<dbReference type="InterPro" id="IPR001647">
    <property type="entry name" value="HTH_TetR"/>
</dbReference>
<keyword evidence="2" id="KW-0238">DNA-binding</keyword>
<evidence type="ECO:0000313" key="4">
    <source>
        <dbReference type="EMBL" id="QBP12086.1"/>
    </source>
</evidence>
<dbReference type="SUPFAM" id="SSF48498">
    <property type="entry name" value="Tetracyclin repressor-like, C-terminal domain"/>
    <property type="match status" value="1"/>
</dbReference>
<dbReference type="SUPFAM" id="SSF46689">
    <property type="entry name" value="Homeodomain-like"/>
    <property type="match status" value="1"/>
</dbReference>
<protein>
    <submittedName>
        <fullName evidence="4">TetR family transcriptional regulator</fullName>
    </submittedName>
</protein>
<keyword evidence="1" id="KW-0805">Transcription regulation</keyword>
<dbReference type="AlphaFoldDB" id="A0A132HRZ9"/>
<dbReference type="OMA" id="EHVYAPR"/>
<keyword evidence="3" id="KW-0804">Transcription</keyword>
<dbReference type="PROSITE" id="PS50977">
    <property type="entry name" value="HTH_TETR_2"/>
    <property type="match status" value="1"/>
</dbReference>
<sequence length="211" mass="23406">MARTSDKTDIPNRLTKAGRELFSHHGYNATGIQQITDHAGVPKGSFYNHFESKEAFAAAIIAEYADYLHRSWEAMMEDAPPEPMAAIRYVFTRMIAYHECCPTQAGCLIGNFAAEIALTSDTCRAVLQDAQFAWRERLAGMISLAQAHGEIRADIASAELSGLVWDTWEGALLRMKIERSVAPLRRSVDLMFDHLFQPAAAAGIHHSPTLE</sequence>
<proteinExistence type="predicted"/>
<accession>A0A132HRZ9</accession>
<dbReference type="OrthoDB" id="9809772at2"/>
<dbReference type="InterPro" id="IPR011075">
    <property type="entry name" value="TetR_C"/>
</dbReference>
<dbReference type="RefSeq" id="WP_011518597.1">
    <property type="nucleotide sequence ID" value="NZ_CP026544.1"/>
</dbReference>
<evidence type="ECO:0000256" key="1">
    <source>
        <dbReference type="ARBA" id="ARBA00023015"/>
    </source>
</evidence>
<reference evidence="4 5" key="1">
    <citation type="submission" date="2019-03" db="EMBL/GenBank/DDBJ databases">
        <title>Comparative insights into the high quality Complete genome sequence of highly metal resistant Cupriavidus metallidurans strain BS1 isolated from a gold-copper mine.</title>
        <authorList>
            <person name="Mazhar H.S."/>
            <person name="Rensing C."/>
        </authorList>
    </citation>
    <scope>NUCLEOTIDE SEQUENCE [LARGE SCALE GENOMIC DNA]</scope>
    <source>
        <strain evidence="4 5">BS1</strain>
    </source>
</reference>
<dbReference type="EMBL" id="CP037901">
    <property type="protein sequence ID" value="QBP12086.1"/>
    <property type="molecule type" value="Genomic_DNA"/>
</dbReference>
<dbReference type="Proteomes" id="UP000253772">
    <property type="component" value="Chromosome c2"/>
</dbReference>
<evidence type="ECO:0000256" key="3">
    <source>
        <dbReference type="ARBA" id="ARBA00023163"/>
    </source>
</evidence>
<evidence type="ECO:0000256" key="2">
    <source>
        <dbReference type="ARBA" id="ARBA00023125"/>
    </source>
</evidence>
<dbReference type="PRINTS" id="PR00455">
    <property type="entry name" value="HTHTETR"/>
</dbReference>
<dbReference type="Gene3D" id="1.10.357.10">
    <property type="entry name" value="Tetracycline Repressor, domain 2"/>
    <property type="match status" value="1"/>
</dbReference>
<name>A0A132HRZ9_9BURK</name>
<dbReference type="PANTHER" id="PTHR47506">
    <property type="entry name" value="TRANSCRIPTIONAL REGULATORY PROTEIN"/>
    <property type="match status" value="1"/>
</dbReference>
<dbReference type="Pfam" id="PF00440">
    <property type="entry name" value="TetR_N"/>
    <property type="match status" value="1"/>
</dbReference>
<organism evidence="4 5">
    <name type="scientific">Cupriavidus metallidurans</name>
    <dbReference type="NCBI Taxonomy" id="119219"/>
    <lineage>
        <taxon>Bacteria</taxon>
        <taxon>Pseudomonadati</taxon>
        <taxon>Pseudomonadota</taxon>
        <taxon>Betaproteobacteria</taxon>
        <taxon>Burkholderiales</taxon>
        <taxon>Burkholderiaceae</taxon>
        <taxon>Cupriavidus</taxon>
    </lineage>
</organism>
<dbReference type="PANTHER" id="PTHR47506:SF6">
    <property type="entry name" value="HTH-TYPE TRANSCRIPTIONAL REPRESSOR NEMR"/>
    <property type="match status" value="1"/>
</dbReference>
<dbReference type="Pfam" id="PF16925">
    <property type="entry name" value="TetR_C_13"/>
    <property type="match status" value="1"/>
</dbReference>
<gene>
    <name evidence="4" type="ORF">DDF84_020115</name>
</gene>
<evidence type="ECO:0000313" key="5">
    <source>
        <dbReference type="Proteomes" id="UP000253772"/>
    </source>
</evidence>
<dbReference type="InterPro" id="IPR009057">
    <property type="entry name" value="Homeodomain-like_sf"/>
</dbReference>
<dbReference type="GO" id="GO:0003677">
    <property type="term" value="F:DNA binding"/>
    <property type="evidence" value="ECO:0007669"/>
    <property type="project" value="UniProtKB-UniRule"/>
</dbReference>
<dbReference type="InterPro" id="IPR036271">
    <property type="entry name" value="Tet_transcr_reg_TetR-rel_C_sf"/>
</dbReference>